<organism evidence="1 2">
    <name type="scientific">Symbiochloris irregularis</name>
    <dbReference type="NCBI Taxonomy" id="706552"/>
    <lineage>
        <taxon>Eukaryota</taxon>
        <taxon>Viridiplantae</taxon>
        <taxon>Chlorophyta</taxon>
        <taxon>core chlorophytes</taxon>
        <taxon>Trebouxiophyceae</taxon>
        <taxon>Trebouxiales</taxon>
        <taxon>Trebouxiaceae</taxon>
        <taxon>Symbiochloris</taxon>
    </lineage>
</organism>
<comment type="caution">
    <text evidence="1">The sequence shown here is derived from an EMBL/GenBank/DDBJ whole genome shotgun (WGS) entry which is preliminary data.</text>
</comment>
<evidence type="ECO:0000313" key="1">
    <source>
        <dbReference type="EMBL" id="KAK9803082.1"/>
    </source>
</evidence>
<protein>
    <submittedName>
        <fullName evidence="1">Uncharacterized protein</fullName>
    </submittedName>
</protein>
<dbReference type="Proteomes" id="UP001465755">
    <property type="component" value="Unassembled WGS sequence"/>
</dbReference>
<name>A0AAW1P441_9CHLO</name>
<dbReference type="AlphaFoldDB" id="A0AAW1P441"/>
<gene>
    <name evidence="1" type="ORF">WJX73_008455</name>
</gene>
<reference evidence="1 2" key="1">
    <citation type="journal article" date="2024" name="Nat. Commun.">
        <title>Phylogenomics reveals the evolutionary origins of lichenization in chlorophyte algae.</title>
        <authorList>
            <person name="Puginier C."/>
            <person name="Libourel C."/>
            <person name="Otte J."/>
            <person name="Skaloud P."/>
            <person name="Haon M."/>
            <person name="Grisel S."/>
            <person name="Petersen M."/>
            <person name="Berrin J.G."/>
            <person name="Delaux P.M."/>
            <person name="Dal Grande F."/>
            <person name="Keller J."/>
        </authorList>
    </citation>
    <scope>NUCLEOTIDE SEQUENCE [LARGE SCALE GENOMIC DNA]</scope>
    <source>
        <strain evidence="1 2">SAG 2036</strain>
    </source>
</reference>
<sequence length="90" mass="9907">MGNGVTSLHLERLTQLTSISISGPGHLTDLKSLAALPHLRHLQLGMGVLLHNVALTGVNLEQDAIDDERMHLFDLFWCSQTTQGIWDGLH</sequence>
<evidence type="ECO:0000313" key="2">
    <source>
        <dbReference type="Proteomes" id="UP001465755"/>
    </source>
</evidence>
<keyword evidence="2" id="KW-1185">Reference proteome</keyword>
<proteinExistence type="predicted"/>
<dbReference type="EMBL" id="JALJOQ010000063">
    <property type="protein sequence ID" value="KAK9803082.1"/>
    <property type="molecule type" value="Genomic_DNA"/>
</dbReference>
<accession>A0AAW1P441</accession>